<dbReference type="PANTHER" id="PTHR46401:SF2">
    <property type="entry name" value="GLYCOSYLTRANSFERASE WBBK-RELATED"/>
    <property type="match status" value="1"/>
</dbReference>
<organism evidence="3 4">
    <name type="scientific">Dictyobacter kobayashii</name>
    <dbReference type="NCBI Taxonomy" id="2014872"/>
    <lineage>
        <taxon>Bacteria</taxon>
        <taxon>Bacillati</taxon>
        <taxon>Chloroflexota</taxon>
        <taxon>Ktedonobacteria</taxon>
        <taxon>Ktedonobacterales</taxon>
        <taxon>Dictyobacteraceae</taxon>
        <taxon>Dictyobacter</taxon>
    </lineage>
</organism>
<keyword evidence="4" id="KW-1185">Reference proteome</keyword>
<dbReference type="Gene3D" id="3.40.50.2000">
    <property type="entry name" value="Glycogen Phosphorylase B"/>
    <property type="match status" value="1"/>
</dbReference>
<reference evidence="4" key="1">
    <citation type="submission" date="2018-12" db="EMBL/GenBank/DDBJ databases">
        <title>Tengunoibacter tsumagoiensis gen. nov., sp. nov., Dictyobacter kobayashii sp. nov., D. alpinus sp. nov., and D. joshuensis sp. nov. and description of Dictyobacteraceae fam. nov. within the order Ktedonobacterales isolated from Tengu-no-mugimeshi.</title>
        <authorList>
            <person name="Wang C.M."/>
            <person name="Zheng Y."/>
            <person name="Sakai Y."/>
            <person name="Toyoda A."/>
            <person name="Minakuchi Y."/>
            <person name="Abe K."/>
            <person name="Yokota A."/>
            <person name="Yabe S."/>
        </authorList>
    </citation>
    <scope>NUCLEOTIDE SEQUENCE [LARGE SCALE GENOMIC DNA]</scope>
    <source>
        <strain evidence="4">Uno11</strain>
    </source>
</reference>
<dbReference type="PANTHER" id="PTHR46401">
    <property type="entry name" value="GLYCOSYLTRANSFERASE WBBK-RELATED"/>
    <property type="match status" value="1"/>
</dbReference>
<keyword evidence="1" id="KW-0808">Transferase</keyword>
<evidence type="ECO:0000256" key="1">
    <source>
        <dbReference type="ARBA" id="ARBA00022679"/>
    </source>
</evidence>
<accession>A0A402AF85</accession>
<dbReference type="GO" id="GO:0016757">
    <property type="term" value="F:glycosyltransferase activity"/>
    <property type="evidence" value="ECO:0007669"/>
    <property type="project" value="InterPro"/>
</dbReference>
<dbReference type="CDD" id="cd03809">
    <property type="entry name" value="GT4_MtfB-like"/>
    <property type="match status" value="1"/>
</dbReference>
<dbReference type="SUPFAM" id="SSF53756">
    <property type="entry name" value="UDP-Glycosyltransferase/glycogen phosphorylase"/>
    <property type="match status" value="1"/>
</dbReference>
<sequence>MGERYIFYLGGLDQRKNVPQLVRAFARLHAQIGDPDLQLLIAGNPDKNKGSLFPDPRPVAADLGMSGQIIYRFIEEEDKPALYSGAGVFVFPSLYEGFGLDPLEAMSCGAPVVCSNRTSLPEVVGDAAISVDPEDTKALVDAMYHVLTDEELRSDLRARSLQQAKRFHWHKAAQQTLAVYEEVLARKKK</sequence>
<dbReference type="RefSeq" id="WP_161977191.1">
    <property type="nucleotide sequence ID" value="NZ_BIFS01000001.1"/>
</dbReference>
<evidence type="ECO:0000313" key="3">
    <source>
        <dbReference type="EMBL" id="GCE17745.1"/>
    </source>
</evidence>
<evidence type="ECO:0000259" key="2">
    <source>
        <dbReference type="Pfam" id="PF00534"/>
    </source>
</evidence>
<dbReference type="InterPro" id="IPR001296">
    <property type="entry name" value="Glyco_trans_1"/>
</dbReference>
<dbReference type="EMBL" id="BIFS01000001">
    <property type="protein sequence ID" value="GCE17745.1"/>
    <property type="molecule type" value="Genomic_DNA"/>
</dbReference>
<proteinExistence type="predicted"/>
<name>A0A402AF85_9CHLR</name>
<comment type="caution">
    <text evidence="3">The sequence shown here is derived from an EMBL/GenBank/DDBJ whole genome shotgun (WGS) entry which is preliminary data.</text>
</comment>
<dbReference type="GO" id="GO:0009103">
    <property type="term" value="P:lipopolysaccharide biosynthetic process"/>
    <property type="evidence" value="ECO:0007669"/>
    <property type="project" value="TreeGrafter"/>
</dbReference>
<gene>
    <name evidence="3" type="ORF">KDK_15450</name>
</gene>
<dbReference type="Pfam" id="PF00534">
    <property type="entry name" value="Glycos_transf_1"/>
    <property type="match status" value="1"/>
</dbReference>
<dbReference type="Proteomes" id="UP000287188">
    <property type="component" value="Unassembled WGS sequence"/>
</dbReference>
<dbReference type="AlphaFoldDB" id="A0A402AF85"/>
<evidence type="ECO:0000313" key="4">
    <source>
        <dbReference type="Proteomes" id="UP000287188"/>
    </source>
</evidence>
<protein>
    <recommendedName>
        <fullName evidence="2">Glycosyl transferase family 1 domain-containing protein</fullName>
    </recommendedName>
</protein>
<feature type="domain" description="Glycosyl transferase family 1" evidence="2">
    <location>
        <begin position="2"/>
        <end position="159"/>
    </location>
</feature>
<dbReference type="FunFam" id="3.40.50.2000:FF:000119">
    <property type="entry name" value="Glycosyl transferase group 1"/>
    <property type="match status" value="1"/>
</dbReference>